<sequence length="342" mass="38658">MTKQKLVFIDTNIFVDCAVKEIIGSDIKVLDQILEKLKKGEVTLVVPENIKVETLYKLGTICEDSKKLVEGMLQKGKTGSQNDKDKIAEKAIAAAEKTSQTGITMGYKKSKRLMEEIFKNKNTKEVKLTDSLIIAGMKRSLLKKYPFTAKKSENAHTKDQDCIAFEALLSFLRRDGKPKSRTFIFCATDQDYFSEEGKLYAEIENELKPFVKKVVVYKDPVDMLKKEFGGKYTKEQEKKYKEFQSPALEGLYPPKTGDSIYDFISRPNLSVPSSVFTVPSSLLTTFSDSIYSPIPTVSTISSSVSQTDIENLKKQVDKLTAEVRQLRETSSQDLKDHPEKHK</sequence>
<dbReference type="EMBL" id="KT007000">
    <property type="protein sequence ID" value="AKQ02401.1"/>
    <property type="molecule type" value="Genomic_DNA"/>
</dbReference>
<proteinExistence type="predicted"/>
<dbReference type="Gene3D" id="3.40.50.1010">
    <property type="entry name" value="5'-nuclease"/>
    <property type="match status" value="1"/>
</dbReference>
<dbReference type="Pfam" id="PF16289">
    <property type="entry name" value="PIN_12"/>
    <property type="match status" value="1"/>
</dbReference>
<evidence type="ECO:0000313" key="3">
    <source>
        <dbReference type="EMBL" id="AKQ02401.1"/>
    </source>
</evidence>
<accession>A0A0H4T3Y2</accession>
<evidence type="ECO:0000256" key="1">
    <source>
        <dbReference type="SAM" id="Coils"/>
    </source>
</evidence>
<feature type="domain" description="DUF4935" evidence="2">
    <location>
        <begin position="7"/>
        <end position="192"/>
    </location>
</feature>
<evidence type="ECO:0000259" key="2">
    <source>
        <dbReference type="Pfam" id="PF16289"/>
    </source>
</evidence>
<dbReference type="InterPro" id="IPR032557">
    <property type="entry name" value="DUF4935"/>
</dbReference>
<feature type="coiled-coil region" evidence="1">
    <location>
        <begin position="302"/>
        <end position="329"/>
    </location>
</feature>
<organism evidence="3">
    <name type="scientific">uncultured Parcubacteria bacterium Rifle_16ft_4_minimus_37647</name>
    <dbReference type="NCBI Taxonomy" id="1665140"/>
    <lineage>
        <taxon>Bacteria</taxon>
        <taxon>Candidatus Parcubacteria</taxon>
        <taxon>environmental samples</taxon>
    </lineage>
</organism>
<reference evidence="3" key="1">
    <citation type="journal article" date="2015" name="ISME J.">
        <title>Aquifer environment selects for microbial species cohorts in sediment and groundwater.</title>
        <authorList>
            <person name="Hug L.A."/>
            <person name="Thomas B.C."/>
            <person name="Brown C.T."/>
            <person name="Frischkorn K.R."/>
            <person name="Williams K.H."/>
            <person name="Tringe S.G."/>
            <person name="Banfield J.F."/>
        </authorList>
    </citation>
    <scope>NUCLEOTIDE SEQUENCE</scope>
</reference>
<dbReference type="AlphaFoldDB" id="A0A0H4T3Y2"/>
<name>A0A0H4T3Y2_9BACT</name>
<keyword evidence="1" id="KW-0175">Coiled coil</keyword>
<protein>
    <recommendedName>
        <fullName evidence="2">DUF4935 domain-containing protein</fullName>
    </recommendedName>
</protein>